<reference evidence="1 2" key="1">
    <citation type="submission" date="2020-02" db="EMBL/GenBank/DDBJ databases">
        <authorList>
            <person name="Khan S.A."/>
            <person name="Jeon C.O."/>
            <person name="Chun B.H."/>
        </authorList>
    </citation>
    <scope>NUCLEOTIDE SEQUENCE [LARGE SCALE GENOMIC DNA]</scope>
    <source>
        <strain evidence="1 2">H239</strain>
    </source>
</reference>
<comment type="caution">
    <text evidence="1">The sequence shown here is derived from an EMBL/GenBank/DDBJ whole genome shotgun (WGS) entry which is preliminary data.</text>
</comment>
<reference evidence="1 2" key="2">
    <citation type="submission" date="2020-03" db="EMBL/GenBank/DDBJ databases">
        <title>Devosia chinhatensis sp. nov., isolated from a hexachlorocyclohexane (HCH) dump site in India.</title>
        <authorList>
            <person name="Kumar M."/>
            <person name="Lal R."/>
        </authorList>
    </citation>
    <scope>NUCLEOTIDE SEQUENCE [LARGE SCALE GENOMIC DNA]</scope>
    <source>
        <strain evidence="1 2">H239</strain>
    </source>
</reference>
<name>A0A6M1SLR4_9HYPH</name>
<organism evidence="1 2">
    <name type="scientific">Devosia aurantiaca</name>
    <dbReference type="NCBI Taxonomy" id="2714858"/>
    <lineage>
        <taxon>Bacteria</taxon>
        <taxon>Pseudomonadati</taxon>
        <taxon>Pseudomonadota</taxon>
        <taxon>Alphaproteobacteria</taxon>
        <taxon>Hyphomicrobiales</taxon>
        <taxon>Devosiaceae</taxon>
        <taxon>Devosia</taxon>
    </lineage>
</organism>
<evidence type="ECO:0000313" key="1">
    <source>
        <dbReference type="EMBL" id="NGP17486.1"/>
    </source>
</evidence>
<sequence length="147" mass="16049">MSLPTRQVLLGIALGAVCATAINAIGPGYVLEAVADEMPAGFDTSKLVKFDDRYYEVNYDASVSTDPISTATVKKIEAGRVSYVQIASTATGTYSTDAMTSPHVQYPGISVEPVTKKNFFFSSWSRGKWTSFGSYNGHSFIRISRWR</sequence>
<accession>A0A6M1SLR4</accession>
<dbReference type="Proteomes" id="UP000474802">
    <property type="component" value="Unassembled WGS sequence"/>
</dbReference>
<keyword evidence="2" id="KW-1185">Reference proteome</keyword>
<dbReference type="AlphaFoldDB" id="A0A6M1SLR4"/>
<dbReference type="RefSeq" id="WP_164533662.1">
    <property type="nucleotide sequence ID" value="NZ_JAALFG010000001.1"/>
</dbReference>
<proteinExistence type="predicted"/>
<evidence type="ECO:0000313" key="2">
    <source>
        <dbReference type="Proteomes" id="UP000474802"/>
    </source>
</evidence>
<protein>
    <submittedName>
        <fullName evidence="1">Uncharacterized protein</fullName>
    </submittedName>
</protein>
<gene>
    <name evidence="1" type="ORF">G5575_07265</name>
</gene>
<dbReference type="EMBL" id="JAALFG010000001">
    <property type="protein sequence ID" value="NGP17486.1"/>
    <property type="molecule type" value="Genomic_DNA"/>
</dbReference>